<feature type="region of interest" description="Disordered" evidence="2">
    <location>
        <begin position="90"/>
        <end position="122"/>
    </location>
</feature>
<organism evidence="3 4">
    <name type="scientific">Ktedonosporobacter rubrisoli</name>
    <dbReference type="NCBI Taxonomy" id="2509675"/>
    <lineage>
        <taxon>Bacteria</taxon>
        <taxon>Bacillati</taxon>
        <taxon>Chloroflexota</taxon>
        <taxon>Ktedonobacteria</taxon>
        <taxon>Ktedonobacterales</taxon>
        <taxon>Ktedonosporobacteraceae</taxon>
        <taxon>Ktedonosporobacter</taxon>
    </lineage>
</organism>
<proteinExistence type="predicted"/>
<keyword evidence="4" id="KW-1185">Reference proteome</keyword>
<feature type="compositionally biased region" description="Polar residues" evidence="2">
    <location>
        <begin position="100"/>
        <end position="118"/>
    </location>
</feature>
<accession>A0A4P6K1K2</accession>
<feature type="region of interest" description="Disordered" evidence="2">
    <location>
        <begin position="239"/>
        <end position="261"/>
    </location>
</feature>
<dbReference type="Proteomes" id="UP000290365">
    <property type="component" value="Chromosome"/>
</dbReference>
<evidence type="ECO:0000313" key="3">
    <source>
        <dbReference type="EMBL" id="QBD82048.1"/>
    </source>
</evidence>
<evidence type="ECO:0000256" key="2">
    <source>
        <dbReference type="SAM" id="MobiDB-lite"/>
    </source>
</evidence>
<evidence type="ECO:0000256" key="1">
    <source>
        <dbReference type="SAM" id="Coils"/>
    </source>
</evidence>
<evidence type="ECO:0000313" key="4">
    <source>
        <dbReference type="Proteomes" id="UP000290365"/>
    </source>
</evidence>
<dbReference type="AlphaFoldDB" id="A0A4P6K1K2"/>
<dbReference type="OrthoDB" id="160059at2"/>
<dbReference type="EMBL" id="CP035758">
    <property type="protein sequence ID" value="QBD82048.1"/>
    <property type="molecule type" value="Genomic_DNA"/>
</dbReference>
<gene>
    <name evidence="3" type="ORF">EPA93_41145</name>
</gene>
<reference evidence="3 4" key="1">
    <citation type="submission" date="2019-01" db="EMBL/GenBank/DDBJ databases">
        <title>Ktedonosporobacter rubrisoli SCAWS-G2.</title>
        <authorList>
            <person name="Huang Y."/>
            <person name="Yan B."/>
        </authorList>
    </citation>
    <scope>NUCLEOTIDE SEQUENCE [LARGE SCALE GENOMIC DNA]</scope>
    <source>
        <strain evidence="3 4">SCAWS-G2</strain>
    </source>
</reference>
<protein>
    <submittedName>
        <fullName evidence="3">Zinc ribbon domain-containing protein</fullName>
    </submittedName>
</protein>
<keyword evidence="1" id="KW-0175">Coiled coil</keyword>
<feature type="coiled-coil region" evidence="1">
    <location>
        <begin position="24"/>
        <end position="90"/>
    </location>
</feature>
<name>A0A4P6K1K2_KTERU</name>
<dbReference type="KEGG" id="kbs:EPA93_41145"/>
<sequence length="261" mass="27695">MNIWDSVQRGLEKATQEAARIAKAQRLRSTIDNLSRQINTGQQMLFSRTMELFATGQLTQSELLSLCQELVSLRQQLEQAQVELKATQGQGVPLPGAQPGPSTAATNLAQPAQPSTGPHPQAGDLAYIPPTPAYQSHFDPTIPVTVPPPPPGVNTAISSLDTISMPAGTSSSGTVPRCTNCNVEIVPGNIYCHNCGAPTQDSDLFHLPTVRGSASEQSYAVADQQTVQDTAAMSIETGEVESGNLHLQSSKEPQIEKDGGQ</sequence>
<dbReference type="RefSeq" id="WP_129893108.1">
    <property type="nucleotide sequence ID" value="NZ_CP035758.1"/>
</dbReference>